<dbReference type="PANTHER" id="PTHR47505">
    <property type="entry name" value="DNA UTILIZATION PROTEIN YHGH"/>
    <property type="match status" value="1"/>
</dbReference>
<organism evidence="2 3">
    <name type="scientific">Corynebacterium segmentosum</name>
    <dbReference type="NCBI Taxonomy" id="43990"/>
    <lineage>
        <taxon>Bacteria</taxon>
        <taxon>Bacillati</taxon>
        <taxon>Actinomycetota</taxon>
        <taxon>Actinomycetes</taxon>
        <taxon>Mycobacteriales</taxon>
        <taxon>Corynebacteriaceae</taxon>
        <taxon>Corynebacterium</taxon>
    </lineage>
</organism>
<proteinExistence type="inferred from homology"/>
<dbReference type="InterPro" id="IPR000836">
    <property type="entry name" value="PRTase_dom"/>
</dbReference>
<comment type="similarity">
    <text evidence="1">Belongs to the ComF/GntX family.</text>
</comment>
<evidence type="ECO:0000313" key="2">
    <source>
        <dbReference type="EMBL" id="VEH72355.1"/>
    </source>
</evidence>
<accession>A0ABY6TBX1</accession>
<dbReference type="CDD" id="cd06223">
    <property type="entry name" value="PRTases_typeI"/>
    <property type="match status" value="1"/>
</dbReference>
<dbReference type="Proteomes" id="UP000280707">
    <property type="component" value="Chromosome"/>
</dbReference>
<reference evidence="2 3" key="1">
    <citation type="submission" date="2018-12" db="EMBL/GenBank/DDBJ databases">
        <authorList>
            <consortium name="Pathogen Informatics"/>
        </authorList>
    </citation>
    <scope>NUCLEOTIDE SEQUENCE [LARGE SCALE GENOMIC DNA]</scope>
    <source>
        <strain evidence="2 3">NCTC934</strain>
    </source>
</reference>
<dbReference type="PANTHER" id="PTHR47505:SF1">
    <property type="entry name" value="DNA UTILIZATION PROTEIN YHGH"/>
    <property type="match status" value="1"/>
</dbReference>
<keyword evidence="3" id="KW-1185">Reference proteome</keyword>
<dbReference type="Gene3D" id="3.40.50.2020">
    <property type="match status" value="1"/>
</dbReference>
<dbReference type="EMBL" id="LR134408">
    <property type="protein sequence ID" value="VEH72355.1"/>
    <property type="molecule type" value="Genomic_DNA"/>
</dbReference>
<sequence length="215" mass="23026">MGWCRAVSMRELIFPRACAGCRAPGHVLCPQCREHLRQPPYLVSRPRLLGAPVFALGPYSDIRRNIVISMKEQGNREVRDYIGAVVAAGVAHLAARGEIPRELCLVPAPTRRRSARMRGGDPVTAMCQGAARRQQGLRVREALVMGADTADQSELNAQDRWANLQGRVGIRAPMGGEQALLVDDVITTGATLAASMAALRAAGATVYGALAFADA</sequence>
<dbReference type="InterPro" id="IPR029057">
    <property type="entry name" value="PRTase-like"/>
</dbReference>
<name>A0ABY6TBX1_9CORY</name>
<gene>
    <name evidence="2" type="ORF">NCTC934_00619</name>
</gene>
<keyword evidence="2" id="KW-0808">Transferase</keyword>
<protein>
    <submittedName>
        <fullName evidence="2">Phosphoribosyl transferase</fullName>
    </submittedName>
</protein>
<evidence type="ECO:0000313" key="3">
    <source>
        <dbReference type="Proteomes" id="UP000280707"/>
    </source>
</evidence>
<dbReference type="SUPFAM" id="SSF53271">
    <property type="entry name" value="PRTase-like"/>
    <property type="match status" value="1"/>
</dbReference>
<evidence type="ECO:0000256" key="1">
    <source>
        <dbReference type="ARBA" id="ARBA00008007"/>
    </source>
</evidence>
<dbReference type="InterPro" id="IPR051910">
    <property type="entry name" value="ComF/GntX_DNA_util-trans"/>
</dbReference>
<dbReference type="GO" id="GO:0016740">
    <property type="term" value="F:transferase activity"/>
    <property type="evidence" value="ECO:0007669"/>
    <property type="project" value="UniProtKB-KW"/>
</dbReference>